<keyword evidence="3" id="KW-0479">Metal-binding</keyword>
<dbReference type="Pfam" id="PF00564">
    <property type="entry name" value="PB1"/>
    <property type="match status" value="1"/>
</dbReference>
<dbReference type="InterPro" id="IPR000433">
    <property type="entry name" value="Znf_ZZ"/>
</dbReference>
<dbReference type="InterPro" id="IPR000270">
    <property type="entry name" value="PB1_dom"/>
</dbReference>
<dbReference type="GO" id="GO:0005776">
    <property type="term" value="C:autophagosome"/>
    <property type="evidence" value="ECO:0007669"/>
    <property type="project" value="UniProtKB-SubCell"/>
</dbReference>
<dbReference type="PROSITE" id="PS50135">
    <property type="entry name" value="ZF_ZZ_2"/>
    <property type="match status" value="1"/>
</dbReference>
<feature type="region of interest" description="Disordered" evidence="7">
    <location>
        <begin position="174"/>
        <end position="253"/>
    </location>
</feature>
<dbReference type="CDD" id="cd14947">
    <property type="entry name" value="NBR1_like"/>
    <property type="match status" value="1"/>
</dbReference>
<evidence type="ECO:0000256" key="5">
    <source>
        <dbReference type="ARBA" id="ARBA00022833"/>
    </source>
</evidence>
<dbReference type="SMART" id="SM00666">
    <property type="entry name" value="PB1"/>
    <property type="match status" value="1"/>
</dbReference>
<keyword evidence="5" id="KW-0862">Zinc</keyword>
<dbReference type="PANTHER" id="PTHR20930">
    <property type="entry name" value="OVARIAN CARCINOMA ANTIGEN CA125-RELATED"/>
    <property type="match status" value="1"/>
</dbReference>
<dbReference type="Gene3D" id="3.10.20.90">
    <property type="entry name" value="Phosphatidylinositol 3-kinase Catalytic Subunit, Chain A, domain 1"/>
    <property type="match status" value="1"/>
</dbReference>
<proteinExistence type="predicted"/>
<dbReference type="GO" id="GO:0008270">
    <property type="term" value="F:zinc ion binding"/>
    <property type="evidence" value="ECO:0007669"/>
    <property type="project" value="UniProtKB-KW"/>
</dbReference>
<evidence type="ECO:0000256" key="2">
    <source>
        <dbReference type="ARBA" id="ARBA00011726"/>
    </source>
</evidence>
<dbReference type="PANTHER" id="PTHR20930:SF0">
    <property type="entry name" value="PROTEIN ILRUN"/>
    <property type="match status" value="1"/>
</dbReference>
<dbReference type="Pfam" id="PF16158">
    <property type="entry name" value="N_BRCA1_IG"/>
    <property type="match status" value="1"/>
</dbReference>
<name>A0A6A4PJA6_LUPAL</name>
<dbReference type="EMBL" id="WOCE01000013">
    <property type="protein sequence ID" value="KAE9601414.1"/>
    <property type="molecule type" value="Genomic_DNA"/>
</dbReference>
<dbReference type="Gene3D" id="2.60.40.10">
    <property type="entry name" value="Immunoglobulins"/>
    <property type="match status" value="1"/>
</dbReference>
<gene>
    <name evidence="8" type="ORF">Lalb_Chr13g0297581</name>
</gene>
<dbReference type="Gene3D" id="1.10.8.10">
    <property type="entry name" value="DNA helicase RuvA subunit, C-terminal domain"/>
    <property type="match status" value="2"/>
</dbReference>
<dbReference type="SUPFAM" id="SSF54277">
    <property type="entry name" value="CAD &amp; PB1 domains"/>
    <property type="match status" value="1"/>
</dbReference>
<dbReference type="InterPro" id="IPR013783">
    <property type="entry name" value="Ig-like_fold"/>
</dbReference>
<dbReference type="InterPro" id="IPR032350">
    <property type="entry name" value="Nbr1_FW"/>
</dbReference>
<comment type="subcellular location">
    <subcellularLocation>
        <location evidence="1">Cytoplasmic vesicle</location>
        <location evidence="1">Autophagosome</location>
    </subcellularLocation>
</comment>
<dbReference type="Proteomes" id="UP000447434">
    <property type="component" value="Chromosome 13"/>
</dbReference>
<comment type="caution">
    <text evidence="8">The sequence shown here is derived from an EMBL/GenBank/DDBJ whole genome shotgun (WGS) entry which is preliminary data.</text>
</comment>
<dbReference type="FunFam" id="2.60.40.10:FF:000199">
    <property type="entry name" value="next to BRCA1 gene 1 protein-like"/>
    <property type="match status" value="1"/>
</dbReference>
<keyword evidence="6" id="KW-0968">Cytoplasmic vesicle</keyword>
<dbReference type="CDD" id="cd14319">
    <property type="entry name" value="UBA_NBR1"/>
    <property type="match status" value="2"/>
</dbReference>
<feature type="compositionally biased region" description="Polar residues" evidence="7">
    <location>
        <begin position="96"/>
        <end position="107"/>
    </location>
</feature>
<dbReference type="GO" id="GO:0031410">
    <property type="term" value="C:cytoplasmic vesicle"/>
    <property type="evidence" value="ECO:0007669"/>
    <property type="project" value="UniProtKB-KW"/>
</dbReference>
<evidence type="ECO:0000256" key="7">
    <source>
        <dbReference type="SAM" id="MobiDB-lite"/>
    </source>
</evidence>
<evidence type="ECO:0000256" key="4">
    <source>
        <dbReference type="ARBA" id="ARBA00022771"/>
    </source>
</evidence>
<evidence type="ECO:0000313" key="8">
    <source>
        <dbReference type="EMBL" id="KAE9601414.1"/>
    </source>
</evidence>
<protein>
    <submittedName>
        <fullName evidence="8">Putative PB1 domain, Zinc finger, ZZ-type, Next to BRCA1, central domain-containing protein</fullName>
    </submittedName>
</protein>
<dbReference type="InterPro" id="IPR009060">
    <property type="entry name" value="UBA-like_sf"/>
</dbReference>
<feature type="compositionally biased region" description="Polar residues" evidence="7">
    <location>
        <begin position="296"/>
        <end position="313"/>
    </location>
</feature>
<dbReference type="Pfam" id="PF24932">
    <property type="entry name" value="UBA_NBR1_C"/>
    <property type="match status" value="2"/>
</dbReference>
<dbReference type="PROSITE" id="PS51745">
    <property type="entry name" value="PB1"/>
    <property type="match status" value="1"/>
</dbReference>
<keyword evidence="9" id="KW-1185">Reference proteome</keyword>
<feature type="region of interest" description="Disordered" evidence="7">
    <location>
        <begin position="93"/>
        <end position="117"/>
    </location>
</feature>
<evidence type="ECO:0000256" key="3">
    <source>
        <dbReference type="ARBA" id="ARBA00022723"/>
    </source>
</evidence>
<dbReference type="AlphaFoldDB" id="A0A6A4PJA6"/>
<sequence>MESTLVIKVKYGDTLRRFSAQVNENNQLGLDMVGLRAKICSLFNFAADANLILRYVDEDGDLVTLVDDNDLHDMMRQRLPFLRIDVHISNEIGGRKSNTSSSGNATPLRSPRAPDPSLSGNVAIADVWKSVQEPLNDALSNLCLVSKAVSSASPLLANIADTISKVGKPILNSHFQPNAAAGPSSKNGAPGENGISEANGPNSTYVNPTFADFISKSGKPHLYSQHQPPIPSGPSSENCVPGEQARGPKFVYGDSTSGSPFHAFADFISKVGKHVPNSHYQWPHVVAGIPGEHVTPEQSGPQSTHVGSTSSGTQPLVAGNPIGGEMGRVAPVDINIPPSIPYSSQSANVNGDGKMGKVPTNDSFAHKGKISGTHKGKISGTSSSYTAPNNSSTWTSSTAPSLGNLRAHPFKRSHSQVMAPCGMFHKGVSCDGCGIYPIIGPRFKSNVKENYDLCSICFNTMGNATEYRRIDRRHPGFFPTLPHTLKLAKPKLDSRFILDVNVIDGTMMAPSTAFTKIWRIRNNGTLVWPMGTQLVWIGGDNFSDSHSVDLEVPMEGVPEEKELDIAVDFVAPKLPGRYISYWRMAAPSGQKFGQRVWVLIQVDTSLRDSFYDSSQGLNLNIPLDVSGSKRPQIIDINVQPTDDDAFLQPHIPNAPTEPVNEMVDDQLMMQKLVDDFMLGNDEFPVAVAASAPSTSVVASAPSTSVAASAPSTSVAASAPSTSVAASAPTTSVAASAPTTSVAATSLPTTYVAPSSVSYPIIDLSETTPVVPSNQQSAAADVPSSSFGVGGNNSVEETLLKELEVMGFKQVDLNKEILRMNEYNLEQSVDDLCGVSEWDPILQELHEMGFHNNEMNKKLLMKNNGSIKRVVMDLLNEDLA</sequence>
<comment type="subunit">
    <text evidence="2">Homodimers and heterodimers.</text>
</comment>
<dbReference type="InterPro" id="IPR053793">
    <property type="entry name" value="PB1-like"/>
</dbReference>
<feature type="region of interest" description="Disordered" evidence="7">
    <location>
        <begin position="367"/>
        <end position="398"/>
    </location>
</feature>
<dbReference type="SUPFAM" id="SSF57850">
    <property type="entry name" value="RING/U-box"/>
    <property type="match status" value="1"/>
</dbReference>
<feature type="compositionally biased region" description="Polar residues" evidence="7">
    <location>
        <begin position="379"/>
        <end position="398"/>
    </location>
</feature>
<feature type="region of interest" description="Disordered" evidence="7">
    <location>
        <begin position="292"/>
        <end position="313"/>
    </location>
</feature>
<evidence type="ECO:0000256" key="6">
    <source>
        <dbReference type="ARBA" id="ARBA00023329"/>
    </source>
</evidence>
<dbReference type="SMART" id="SM00291">
    <property type="entry name" value="ZnF_ZZ"/>
    <property type="match status" value="1"/>
</dbReference>
<dbReference type="SUPFAM" id="SSF46934">
    <property type="entry name" value="UBA-like"/>
    <property type="match status" value="1"/>
</dbReference>
<feature type="compositionally biased region" description="Basic residues" evidence="7">
    <location>
        <begin position="367"/>
        <end position="377"/>
    </location>
</feature>
<dbReference type="InterPro" id="IPR043145">
    <property type="entry name" value="Znf_ZZ_sf"/>
</dbReference>
<dbReference type="OrthoDB" id="661148at2759"/>
<accession>A0A6A4PJA6</accession>
<organism evidence="8 9">
    <name type="scientific">Lupinus albus</name>
    <name type="common">White lupine</name>
    <name type="synonym">Lupinus termis</name>
    <dbReference type="NCBI Taxonomy" id="3870"/>
    <lineage>
        <taxon>Eukaryota</taxon>
        <taxon>Viridiplantae</taxon>
        <taxon>Streptophyta</taxon>
        <taxon>Embryophyta</taxon>
        <taxon>Tracheophyta</taxon>
        <taxon>Spermatophyta</taxon>
        <taxon>Magnoliopsida</taxon>
        <taxon>eudicotyledons</taxon>
        <taxon>Gunneridae</taxon>
        <taxon>Pentapetalae</taxon>
        <taxon>rosids</taxon>
        <taxon>fabids</taxon>
        <taxon>Fabales</taxon>
        <taxon>Fabaceae</taxon>
        <taxon>Papilionoideae</taxon>
        <taxon>50 kb inversion clade</taxon>
        <taxon>genistoids sensu lato</taxon>
        <taxon>core genistoids</taxon>
        <taxon>Genisteae</taxon>
        <taxon>Lupinus</taxon>
    </lineage>
</organism>
<evidence type="ECO:0000313" key="9">
    <source>
        <dbReference type="Proteomes" id="UP000447434"/>
    </source>
</evidence>
<dbReference type="Pfam" id="PF00569">
    <property type="entry name" value="ZZ"/>
    <property type="match status" value="1"/>
</dbReference>
<dbReference type="InterPro" id="IPR056893">
    <property type="entry name" value="UBA_Nbr1_C"/>
</dbReference>
<dbReference type="Gene3D" id="3.30.60.90">
    <property type="match status" value="1"/>
</dbReference>
<keyword evidence="4" id="KW-0863">Zinc-finger</keyword>
<evidence type="ECO:0000256" key="1">
    <source>
        <dbReference type="ARBA" id="ARBA00004419"/>
    </source>
</evidence>
<reference evidence="9" key="1">
    <citation type="journal article" date="2020" name="Nat. Commun.">
        <title>Genome sequence of the cluster root forming white lupin.</title>
        <authorList>
            <person name="Hufnagel B."/>
            <person name="Marques A."/>
            <person name="Soriano A."/>
            <person name="Marques L."/>
            <person name="Divol F."/>
            <person name="Doumas P."/>
            <person name="Sallet E."/>
            <person name="Mancinotti D."/>
            <person name="Carrere S."/>
            <person name="Marande W."/>
            <person name="Arribat S."/>
            <person name="Keller J."/>
            <person name="Huneau C."/>
            <person name="Blein T."/>
            <person name="Aime D."/>
            <person name="Laguerre M."/>
            <person name="Taylor J."/>
            <person name="Schubert V."/>
            <person name="Nelson M."/>
            <person name="Geu-Flores F."/>
            <person name="Crespi M."/>
            <person name="Gallardo-Guerrero K."/>
            <person name="Delaux P.-M."/>
            <person name="Salse J."/>
            <person name="Berges H."/>
            <person name="Guyot R."/>
            <person name="Gouzy J."/>
            <person name="Peret B."/>
        </authorList>
    </citation>
    <scope>NUCLEOTIDE SEQUENCE [LARGE SCALE GENOMIC DNA]</scope>
    <source>
        <strain evidence="9">cv. Amiga</strain>
    </source>
</reference>